<sequence>MKLLITAIGKRVQLIKYLKTNCTIVGVDAGDSAPASKFVNKFYKVPRFTDEKYIDSILNICKEEFIDLLIPLHEYEFNILCKNRSKFKNVGTTLLLSNEDIIDICQNKLNTYNFFIKNKIGSPKSYSKEKILEVLEYQKDEEIVRNFFEKELDLIFPLIVKPVNGMGSEGVFKVSNIKELEFFINYVENPIIQQYIEGTEYTIDVLCDLKGKPISIVPRERLEVRSGEVSKTKTVMHKEIIEETHRLLEALAQSVSDKEGVSIMGPYTIQCKVTEDNKIKFIEINPRFGGGVPLTFEAGVDYGKYFNMMINGEEIDPIIGQFKEMTMLRYDDAVFIE</sequence>
<dbReference type="FunFam" id="3.30.470.20:FF:000131">
    <property type="entry name" value="ATP domain protein"/>
    <property type="match status" value="1"/>
</dbReference>
<accession>A0A7Y0EDU0</accession>
<keyword evidence="2 4" id="KW-0547">Nucleotide-binding</keyword>
<evidence type="ECO:0000256" key="2">
    <source>
        <dbReference type="ARBA" id="ARBA00022741"/>
    </source>
</evidence>
<evidence type="ECO:0000256" key="3">
    <source>
        <dbReference type="ARBA" id="ARBA00022840"/>
    </source>
</evidence>
<dbReference type="InterPro" id="IPR003806">
    <property type="entry name" value="ATP-grasp_PylC-type"/>
</dbReference>
<dbReference type="Gene3D" id="3.30.470.20">
    <property type="entry name" value="ATP-grasp fold, B domain"/>
    <property type="match status" value="1"/>
</dbReference>
<comment type="caution">
    <text evidence="6">The sequence shown here is derived from an EMBL/GenBank/DDBJ whole genome shotgun (WGS) entry which is preliminary data.</text>
</comment>
<dbReference type="Proteomes" id="UP000537131">
    <property type="component" value="Unassembled WGS sequence"/>
</dbReference>
<dbReference type="PROSITE" id="PS50975">
    <property type="entry name" value="ATP_GRASP"/>
    <property type="match status" value="1"/>
</dbReference>
<dbReference type="PANTHER" id="PTHR43585:SF2">
    <property type="entry name" value="ATP-GRASP ENZYME FSQD"/>
    <property type="match status" value="1"/>
</dbReference>
<proteinExistence type="predicted"/>
<dbReference type="NCBIfam" id="NF009403">
    <property type="entry name" value="PRK12767.1-2"/>
    <property type="match status" value="1"/>
</dbReference>
<dbReference type="GO" id="GO:0016874">
    <property type="term" value="F:ligase activity"/>
    <property type="evidence" value="ECO:0007669"/>
    <property type="project" value="UniProtKB-KW"/>
</dbReference>
<organism evidence="6 7">
    <name type="scientific">Clostridium muellerianum</name>
    <dbReference type="NCBI Taxonomy" id="2716538"/>
    <lineage>
        <taxon>Bacteria</taxon>
        <taxon>Bacillati</taxon>
        <taxon>Bacillota</taxon>
        <taxon>Clostridia</taxon>
        <taxon>Eubacteriales</taxon>
        <taxon>Clostridiaceae</taxon>
        <taxon>Clostridium</taxon>
    </lineage>
</organism>
<protein>
    <submittedName>
        <fullName evidence="6">ATP-grasp domain-containing protein</fullName>
    </submittedName>
</protein>
<dbReference type="Gene3D" id="3.30.1490.20">
    <property type="entry name" value="ATP-grasp fold, A domain"/>
    <property type="match status" value="1"/>
</dbReference>
<gene>
    <name evidence="6" type="ORF">HBE96_00935</name>
</gene>
<evidence type="ECO:0000256" key="4">
    <source>
        <dbReference type="PROSITE-ProRule" id="PRU00409"/>
    </source>
</evidence>
<dbReference type="Pfam" id="PF21360">
    <property type="entry name" value="PylC-like_N"/>
    <property type="match status" value="1"/>
</dbReference>
<dbReference type="InterPro" id="IPR052032">
    <property type="entry name" value="ATP-dep_AA_Ligase"/>
</dbReference>
<dbReference type="GO" id="GO:0046872">
    <property type="term" value="F:metal ion binding"/>
    <property type="evidence" value="ECO:0007669"/>
    <property type="project" value="InterPro"/>
</dbReference>
<evidence type="ECO:0000313" key="7">
    <source>
        <dbReference type="Proteomes" id="UP000537131"/>
    </source>
</evidence>
<keyword evidence="3 4" id="KW-0067">ATP-binding</keyword>
<dbReference type="AlphaFoldDB" id="A0A7Y0EDU0"/>
<evidence type="ECO:0000313" key="6">
    <source>
        <dbReference type="EMBL" id="NMM61287.1"/>
    </source>
</evidence>
<dbReference type="Pfam" id="PF02655">
    <property type="entry name" value="ATP-grasp_3"/>
    <property type="match status" value="1"/>
</dbReference>
<dbReference type="InterPro" id="IPR048764">
    <property type="entry name" value="PylC_N"/>
</dbReference>
<dbReference type="GO" id="GO:0005524">
    <property type="term" value="F:ATP binding"/>
    <property type="evidence" value="ECO:0007669"/>
    <property type="project" value="UniProtKB-UniRule"/>
</dbReference>
<name>A0A7Y0EDU0_9CLOT</name>
<dbReference type="PANTHER" id="PTHR43585">
    <property type="entry name" value="FUMIPYRROLE BIOSYNTHESIS PROTEIN C"/>
    <property type="match status" value="1"/>
</dbReference>
<dbReference type="SUPFAM" id="SSF56059">
    <property type="entry name" value="Glutathione synthetase ATP-binding domain-like"/>
    <property type="match status" value="1"/>
</dbReference>
<feature type="domain" description="ATP-grasp" evidence="5">
    <location>
        <begin position="112"/>
        <end position="311"/>
    </location>
</feature>
<keyword evidence="1" id="KW-0436">Ligase</keyword>
<reference evidence="6 7" key="1">
    <citation type="submission" date="2020-06" db="EMBL/GenBank/DDBJ databases">
        <title>Complete Genome Sequence of Clostridium muelleri sp. nov. P21T, an Acid-Alcohol Producing Acetogen Isolated from Old Hay.</title>
        <authorList>
            <person name="Duncan K.E."/>
            <person name="Tanner R.S."/>
        </authorList>
    </citation>
    <scope>NUCLEOTIDE SEQUENCE [LARGE SCALE GENOMIC DNA]</scope>
    <source>
        <strain evidence="6 7">P21</strain>
    </source>
</reference>
<dbReference type="Gene3D" id="3.40.50.20">
    <property type="match status" value="1"/>
</dbReference>
<evidence type="ECO:0000259" key="5">
    <source>
        <dbReference type="PROSITE" id="PS50975"/>
    </source>
</evidence>
<keyword evidence="7" id="KW-1185">Reference proteome</keyword>
<dbReference type="EMBL" id="JABBNI010000001">
    <property type="protein sequence ID" value="NMM61287.1"/>
    <property type="molecule type" value="Genomic_DNA"/>
</dbReference>
<dbReference type="InterPro" id="IPR011761">
    <property type="entry name" value="ATP-grasp"/>
</dbReference>
<evidence type="ECO:0000256" key="1">
    <source>
        <dbReference type="ARBA" id="ARBA00022598"/>
    </source>
</evidence>
<dbReference type="InterPro" id="IPR013815">
    <property type="entry name" value="ATP_grasp_subdomain_1"/>
</dbReference>
<dbReference type="RefSeq" id="WP_169295891.1">
    <property type="nucleotide sequence ID" value="NZ_JABBNI010000001.1"/>
</dbReference>